<protein>
    <submittedName>
        <fullName evidence="1">Uncharacterized protein</fullName>
    </submittedName>
</protein>
<dbReference type="Proteomes" id="UP001195483">
    <property type="component" value="Unassembled WGS sequence"/>
</dbReference>
<dbReference type="EMBL" id="JAEAOA010002187">
    <property type="protein sequence ID" value="KAK3598122.1"/>
    <property type="molecule type" value="Genomic_DNA"/>
</dbReference>
<reference evidence="1" key="1">
    <citation type="journal article" date="2021" name="Genome Biol. Evol.">
        <title>A High-Quality Reference Genome for a Parasitic Bivalve with Doubly Uniparental Inheritance (Bivalvia: Unionida).</title>
        <authorList>
            <person name="Smith C.H."/>
        </authorList>
    </citation>
    <scope>NUCLEOTIDE SEQUENCE</scope>
    <source>
        <strain evidence="1">CHS0354</strain>
    </source>
</reference>
<proteinExistence type="predicted"/>
<organism evidence="1 2">
    <name type="scientific">Potamilus streckersoni</name>
    <dbReference type="NCBI Taxonomy" id="2493646"/>
    <lineage>
        <taxon>Eukaryota</taxon>
        <taxon>Metazoa</taxon>
        <taxon>Spiralia</taxon>
        <taxon>Lophotrochozoa</taxon>
        <taxon>Mollusca</taxon>
        <taxon>Bivalvia</taxon>
        <taxon>Autobranchia</taxon>
        <taxon>Heteroconchia</taxon>
        <taxon>Palaeoheterodonta</taxon>
        <taxon>Unionida</taxon>
        <taxon>Unionoidea</taxon>
        <taxon>Unionidae</taxon>
        <taxon>Ambleminae</taxon>
        <taxon>Lampsilini</taxon>
        <taxon>Potamilus</taxon>
    </lineage>
</organism>
<gene>
    <name evidence="1" type="ORF">CHS0354_037377</name>
</gene>
<sequence length="76" mass="8976">MNSQKVYYAVIFLSGLMCPSRGDAVGDMNSIQSEFWDWWMSENPTFAAYFGINKYNDRMETYNVSNFDVRRVSFYL</sequence>
<evidence type="ECO:0000313" key="1">
    <source>
        <dbReference type="EMBL" id="KAK3598122.1"/>
    </source>
</evidence>
<accession>A0AAE0SU85</accession>
<reference evidence="1" key="3">
    <citation type="submission" date="2023-05" db="EMBL/GenBank/DDBJ databases">
        <authorList>
            <person name="Smith C.H."/>
        </authorList>
    </citation>
    <scope>NUCLEOTIDE SEQUENCE</scope>
    <source>
        <strain evidence="1">CHS0354</strain>
        <tissue evidence="1">Mantle</tissue>
    </source>
</reference>
<dbReference type="AlphaFoldDB" id="A0AAE0SU85"/>
<keyword evidence="2" id="KW-1185">Reference proteome</keyword>
<comment type="caution">
    <text evidence="1">The sequence shown here is derived from an EMBL/GenBank/DDBJ whole genome shotgun (WGS) entry which is preliminary data.</text>
</comment>
<name>A0AAE0SU85_9BIVA</name>
<reference evidence="1" key="2">
    <citation type="journal article" date="2021" name="Genome Biol. Evol.">
        <title>Developing a high-quality reference genome for a parasitic bivalve with doubly uniparental inheritance (Bivalvia: Unionida).</title>
        <authorList>
            <person name="Smith C.H."/>
        </authorList>
    </citation>
    <scope>NUCLEOTIDE SEQUENCE</scope>
    <source>
        <strain evidence="1">CHS0354</strain>
        <tissue evidence="1">Mantle</tissue>
    </source>
</reference>
<evidence type="ECO:0000313" key="2">
    <source>
        <dbReference type="Proteomes" id="UP001195483"/>
    </source>
</evidence>